<feature type="signal peptide" evidence="6">
    <location>
        <begin position="1"/>
        <end position="24"/>
    </location>
</feature>
<gene>
    <name evidence="7" type="ORF">D0Y65_007682</name>
</gene>
<dbReference type="GO" id="GO:0008239">
    <property type="term" value="F:dipeptidyl-peptidase activity"/>
    <property type="evidence" value="ECO:0007669"/>
    <property type="project" value="TreeGrafter"/>
</dbReference>
<dbReference type="PANTHER" id="PTHR11010:SF80">
    <property type="entry name" value="LYSOSOMAL PRO-X CARBOXYPEPTIDASE-LIKE PROTEIN"/>
    <property type="match status" value="1"/>
</dbReference>
<protein>
    <submittedName>
        <fullName evidence="7">Lysosomal Pro-X carboxypeptidase</fullName>
    </submittedName>
</protein>
<dbReference type="EMBL" id="QZWG01000003">
    <property type="protein sequence ID" value="RZC21559.1"/>
    <property type="molecule type" value="Genomic_DNA"/>
</dbReference>
<reference evidence="7 8" key="1">
    <citation type="submission" date="2018-09" db="EMBL/GenBank/DDBJ databases">
        <title>A high-quality reference genome of wild soybean provides a powerful tool to mine soybean genomes.</title>
        <authorList>
            <person name="Xie M."/>
            <person name="Chung C.Y.L."/>
            <person name="Li M.-W."/>
            <person name="Wong F.-L."/>
            <person name="Chan T.-F."/>
            <person name="Lam H.-M."/>
        </authorList>
    </citation>
    <scope>NUCLEOTIDE SEQUENCE [LARGE SCALE GENOMIC DNA]</scope>
    <source>
        <strain evidence="8">cv. W05</strain>
        <tissue evidence="7">Hypocotyl of etiolated seedlings</tissue>
    </source>
</reference>
<keyword evidence="7" id="KW-0121">Carboxypeptidase</keyword>
<feature type="chain" id="PRO_5019280258" evidence="6">
    <location>
        <begin position="25"/>
        <end position="294"/>
    </location>
</feature>
<dbReference type="GO" id="GO:0004180">
    <property type="term" value="F:carboxypeptidase activity"/>
    <property type="evidence" value="ECO:0007669"/>
    <property type="project" value="UniProtKB-KW"/>
</dbReference>
<proteinExistence type="inferred from homology"/>
<sequence>MATSFQFIICFCLFSLLRFTVTFAHVIPRFPSSMLHPALDLGSSSAQNGLYRTKFFTQILDHFSYNPQSYQTFQQRYLINDTYWGGAKNNAPIFVYMGNEGDIEWIAQNTGFMFDTAPYFKALLVFIEHRYYGKSFPFGGNEEVANANSSTLGYLSSTQALADYATLIIDLKKNLSATDSPVIVIGGSYGGMLAAWFRLKYPHVAIGALASSAPILQFLDLVSPYTWTNIITQDFKGVEEYFRNYSCYSSKRRSSSCGPKVLNYGRSKMAKGYKETRDKNHSKNWTSQYYQDLY</sequence>
<keyword evidence="3 6" id="KW-0732">Signal</keyword>
<evidence type="ECO:0000256" key="6">
    <source>
        <dbReference type="SAM" id="SignalP"/>
    </source>
</evidence>
<evidence type="ECO:0000313" key="7">
    <source>
        <dbReference type="EMBL" id="RZC21559.1"/>
    </source>
</evidence>
<dbReference type="Proteomes" id="UP000289340">
    <property type="component" value="Chromosome 3"/>
</dbReference>
<dbReference type="AlphaFoldDB" id="A0A445LEF3"/>
<evidence type="ECO:0000313" key="8">
    <source>
        <dbReference type="Proteomes" id="UP000289340"/>
    </source>
</evidence>
<evidence type="ECO:0000256" key="3">
    <source>
        <dbReference type="ARBA" id="ARBA00022729"/>
    </source>
</evidence>
<dbReference type="InterPro" id="IPR008758">
    <property type="entry name" value="Peptidase_S28"/>
</dbReference>
<evidence type="ECO:0000256" key="4">
    <source>
        <dbReference type="ARBA" id="ARBA00022801"/>
    </source>
</evidence>
<evidence type="ECO:0000256" key="1">
    <source>
        <dbReference type="ARBA" id="ARBA00011079"/>
    </source>
</evidence>
<evidence type="ECO:0000256" key="2">
    <source>
        <dbReference type="ARBA" id="ARBA00022670"/>
    </source>
</evidence>
<dbReference type="Pfam" id="PF05577">
    <property type="entry name" value="Peptidase_S28"/>
    <property type="match status" value="1"/>
</dbReference>
<dbReference type="Gene3D" id="3.40.50.1820">
    <property type="entry name" value="alpha/beta hydrolase"/>
    <property type="match status" value="1"/>
</dbReference>
<comment type="caution">
    <text evidence="7">The sequence shown here is derived from an EMBL/GenBank/DDBJ whole genome shotgun (WGS) entry which is preliminary data.</text>
</comment>
<keyword evidence="2" id="KW-0645">Protease</keyword>
<dbReference type="InterPro" id="IPR029058">
    <property type="entry name" value="AB_hydrolase_fold"/>
</dbReference>
<dbReference type="SUPFAM" id="SSF53474">
    <property type="entry name" value="alpha/beta-Hydrolases"/>
    <property type="match status" value="1"/>
</dbReference>
<keyword evidence="5" id="KW-0325">Glycoprotein</keyword>
<comment type="similarity">
    <text evidence="1">Belongs to the peptidase S28 family.</text>
</comment>
<accession>A0A445LEF3</accession>
<keyword evidence="4" id="KW-0378">Hydrolase</keyword>
<evidence type="ECO:0000256" key="5">
    <source>
        <dbReference type="ARBA" id="ARBA00023180"/>
    </source>
</evidence>
<keyword evidence="8" id="KW-1185">Reference proteome</keyword>
<name>A0A445LEF3_GLYSO</name>
<dbReference type="GO" id="GO:0006508">
    <property type="term" value="P:proteolysis"/>
    <property type="evidence" value="ECO:0007669"/>
    <property type="project" value="UniProtKB-KW"/>
</dbReference>
<dbReference type="GO" id="GO:0070008">
    <property type="term" value="F:serine-type exopeptidase activity"/>
    <property type="evidence" value="ECO:0007669"/>
    <property type="project" value="InterPro"/>
</dbReference>
<organism evidence="7 8">
    <name type="scientific">Glycine soja</name>
    <name type="common">Wild soybean</name>
    <dbReference type="NCBI Taxonomy" id="3848"/>
    <lineage>
        <taxon>Eukaryota</taxon>
        <taxon>Viridiplantae</taxon>
        <taxon>Streptophyta</taxon>
        <taxon>Embryophyta</taxon>
        <taxon>Tracheophyta</taxon>
        <taxon>Spermatophyta</taxon>
        <taxon>Magnoliopsida</taxon>
        <taxon>eudicotyledons</taxon>
        <taxon>Gunneridae</taxon>
        <taxon>Pentapetalae</taxon>
        <taxon>rosids</taxon>
        <taxon>fabids</taxon>
        <taxon>Fabales</taxon>
        <taxon>Fabaceae</taxon>
        <taxon>Papilionoideae</taxon>
        <taxon>50 kb inversion clade</taxon>
        <taxon>NPAAA clade</taxon>
        <taxon>indigoferoid/millettioid clade</taxon>
        <taxon>Phaseoleae</taxon>
        <taxon>Glycine</taxon>
        <taxon>Glycine subgen. Soja</taxon>
    </lineage>
</organism>
<dbReference type="PANTHER" id="PTHR11010">
    <property type="entry name" value="PROTEASE S28 PRO-X CARBOXYPEPTIDASE-RELATED"/>
    <property type="match status" value="1"/>
</dbReference>